<evidence type="ECO:0000313" key="2">
    <source>
        <dbReference type="EMBL" id="KAH7309487.1"/>
    </source>
</evidence>
<dbReference type="Proteomes" id="UP000813444">
    <property type="component" value="Unassembled WGS sequence"/>
</dbReference>
<feature type="region of interest" description="Disordered" evidence="1">
    <location>
        <begin position="67"/>
        <end position="117"/>
    </location>
</feature>
<feature type="region of interest" description="Disordered" evidence="1">
    <location>
        <begin position="1"/>
        <end position="40"/>
    </location>
</feature>
<keyword evidence="3" id="KW-1185">Reference proteome</keyword>
<proteinExistence type="predicted"/>
<organism evidence="2 3">
    <name type="scientific">Stachybotrys elegans</name>
    <dbReference type="NCBI Taxonomy" id="80388"/>
    <lineage>
        <taxon>Eukaryota</taxon>
        <taxon>Fungi</taxon>
        <taxon>Dikarya</taxon>
        <taxon>Ascomycota</taxon>
        <taxon>Pezizomycotina</taxon>
        <taxon>Sordariomycetes</taxon>
        <taxon>Hypocreomycetidae</taxon>
        <taxon>Hypocreales</taxon>
        <taxon>Stachybotryaceae</taxon>
        <taxon>Stachybotrys</taxon>
    </lineage>
</organism>
<feature type="region of interest" description="Disordered" evidence="1">
    <location>
        <begin position="151"/>
        <end position="195"/>
    </location>
</feature>
<evidence type="ECO:0000313" key="3">
    <source>
        <dbReference type="Proteomes" id="UP000813444"/>
    </source>
</evidence>
<dbReference type="AlphaFoldDB" id="A0A8K0SJ09"/>
<feature type="compositionally biased region" description="Acidic residues" evidence="1">
    <location>
        <begin position="102"/>
        <end position="117"/>
    </location>
</feature>
<name>A0A8K0SJ09_9HYPO</name>
<evidence type="ECO:0000256" key="1">
    <source>
        <dbReference type="SAM" id="MobiDB-lite"/>
    </source>
</evidence>
<gene>
    <name evidence="2" type="ORF">B0I35DRAFT_412411</name>
</gene>
<dbReference type="OrthoDB" id="3439027at2759"/>
<reference evidence="2" key="1">
    <citation type="journal article" date="2021" name="Nat. Commun.">
        <title>Genetic determinants of endophytism in the Arabidopsis root mycobiome.</title>
        <authorList>
            <person name="Mesny F."/>
            <person name="Miyauchi S."/>
            <person name="Thiergart T."/>
            <person name="Pickel B."/>
            <person name="Atanasova L."/>
            <person name="Karlsson M."/>
            <person name="Huettel B."/>
            <person name="Barry K.W."/>
            <person name="Haridas S."/>
            <person name="Chen C."/>
            <person name="Bauer D."/>
            <person name="Andreopoulos W."/>
            <person name="Pangilinan J."/>
            <person name="LaButti K."/>
            <person name="Riley R."/>
            <person name="Lipzen A."/>
            <person name="Clum A."/>
            <person name="Drula E."/>
            <person name="Henrissat B."/>
            <person name="Kohler A."/>
            <person name="Grigoriev I.V."/>
            <person name="Martin F.M."/>
            <person name="Hacquard S."/>
        </authorList>
    </citation>
    <scope>NUCLEOTIDE SEQUENCE</scope>
    <source>
        <strain evidence="2">MPI-CAGE-CH-0235</strain>
    </source>
</reference>
<protein>
    <submittedName>
        <fullName evidence="2">Uncharacterized protein</fullName>
    </submittedName>
</protein>
<accession>A0A8K0SJ09</accession>
<feature type="compositionally biased region" description="Low complexity" evidence="1">
    <location>
        <begin position="170"/>
        <end position="182"/>
    </location>
</feature>
<dbReference type="EMBL" id="JAGPNK010000013">
    <property type="protein sequence ID" value="KAH7309487.1"/>
    <property type="molecule type" value="Genomic_DNA"/>
</dbReference>
<sequence>MAIESEYMSRRDSWPPTQVRLNPWLPAKDEPRPLLEDIDDDPLTYFLTPAPGLEDDHMDSVMMDFDAGIEDGSQPRGIVRSVSPSTLDGLARPKSRSASPDFDSDMATTDDEDDDDDEYVYFTGNNFKLLSLSDFAIDGVRRKRSAALNLPSRNSFPGPGYRGRTHLRGRPSPARSLSASRARPNHLWREPSPDVWSIEEETEEELISEMGGSMIKSDAGEGNEIVTEVTKGDKSEKKVRFVLPIA</sequence>
<comment type="caution">
    <text evidence="2">The sequence shown here is derived from an EMBL/GenBank/DDBJ whole genome shotgun (WGS) entry which is preliminary data.</text>
</comment>